<dbReference type="InterPro" id="IPR001763">
    <property type="entry name" value="Rhodanese-like_dom"/>
</dbReference>
<name>A0A5Q0TYX7_SPOFR</name>
<dbReference type="OrthoDB" id="566238at2759"/>
<dbReference type="PANTHER" id="PTHR44086">
    <property type="entry name" value="THIOSULFATE SULFURTRANSFERASE RDL2, MITOCHONDRIAL-RELATED"/>
    <property type="match status" value="1"/>
</dbReference>
<dbReference type="PROSITE" id="PS50206">
    <property type="entry name" value="RHODANESE_3"/>
    <property type="match status" value="1"/>
</dbReference>
<keyword evidence="2" id="KW-0346">Stress response</keyword>
<reference evidence="2" key="1">
    <citation type="journal article" date="2019" name="J. Proteomics">
        <title>Combined transcriptomic and proteomic analysis of harmine on Spodoptera frugiperda Sf9 cells to reveal the potential resistance mechanism.</title>
        <authorList>
            <person name="Cui G."/>
            <person name="Sun R."/>
            <person name="Veeran S."/>
            <person name="Shu B."/>
            <person name="Yuan H."/>
            <person name="Zhong G."/>
        </authorList>
    </citation>
    <scope>NUCLEOTIDE SEQUENCE</scope>
</reference>
<dbReference type="Gene3D" id="3.40.250.10">
    <property type="entry name" value="Rhodanese-like domain"/>
    <property type="match status" value="1"/>
</dbReference>
<evidence type="ECO:0000259" key="1">
    <source>
        <dbReference type="PROSITE" id="PS50206"/>
    </source>
</evidence>
<dbReference type="SUPFAM" id="SSF52821">
    <property type="entry name" value="Rhodanese/Cell cycle control phosphatase"/>
    <property type="match status" value="1"/>
</dbReference>
<accession>A0A5Q0TYX7</accession>
<sequence>MFSRAIRRSLPSSIQIRRTAGTTNLRKYITTLHVRHAPPVTHIPIIDNSVRSYSVQVNLDELTADYDYVKKATKNTGILIVDVREPDEVKEHGKIPNSVNIPLGNVSTVLGTMPEKDFQDTYQRAKPAENTEIIFYCMIGKRSAKAQQNAINLGYKNTKNYLGSWNDWASKMQ</sequence>
<dbReference type="InterPro" id="IPR036873">
    <property type="entry name" value="Rhodanese-like_dom_sf"/>
</dbReference>
<dbReference type="Pfam" id="PF00581">
    <property type="entry name" value="Rhodanese"/>
    <property type="match status" value="1"/>
</dbReference>
<organism evidence="2">
    <name type="scientific">Spodoptera frugiperda</name>
    <name type="common">Fall armyworm</name>
    <dbReference type="NCBI Taxonomy" id="7108"/>
    <lineage>
        <taxon>Eukaryota</taxon>
        <taxon>Metazoa</taxon>
        <taxon>Ecdysozoa</taxon>
        <taxon>Arthropoda</taxon>
        <taxon>Hexapoda</taxon>
        <taxon>Insecta</taxon>
        <taxon>Pterygota</taxon>
        <taxon>Neoptera</taxon>
        <taxon>Endopterygota</taxon>
        <taxon>Lepidoptera</taxon>
        <taxon>Glossata</taxon>
        <taxon>Ditrysia</taxon>
        <taxon>Noctuoidea</taxon>
        <taxon>Noctuidae</taxon>
        <taxon>Amphipyrinae</taxon>
        <taxon>Spodoptera</taxon>
    </lineage>
</organism>
<proteinExistence type="evidence at transcript level"/>
<protein>
    <submittedName>
        <fullName evidence="2">Heat shock protein 67B2-like</fullName>
    </submittedName>
</protein>
<feature type="domain" description="Rhodanese" evidence="1">
    <location>
        <begin position="74"/>
        <end position="173"/>
    </location>
</feature>
<dbReference type="AlphaFoldDB" id="A0A5Q0TYX7"/>
<dbReference type="PANTHER" id="PTHR44086:SF10">
    <property type="entry name" value="THIOSULFATE SULFURTRANSFERASE_RHODANESE-LIKE DOMAIN-CONTAINING PROTEIN 3"/>
    <property type="match status" value="1"/>
</dbReference>
<evidence type="ECO:0000313" key="2">
    <source>
        <dbReference type="EMBL" id="QGA73365.1"/>
    </source>
</evidence>
<dbReference type="EMBL" id="MN480729">
    <property type="protein sequence ID" value="QGA73365.1"/>
    <property type="molecule type" value="mRNA"/>
</dbReference>
<dbReference type="SMART" id="SM00450">
    <property type="entry name" value="RHOD"/>
    <property type="match status" value="1"/>
</dbReference>